<protein>
    <submittedName>
        <fullName evidence="1">Uncharacterized protein</fullName>
    </submittedName>
</protein>
<keyword evidence="2" id="KW-1185">Reference proteome</keyword>
<dbReference type="EMBL" id="BQKE01000001">
    <property type="protein sequence ID" value="GJM60904.1"/>
    <property type="molecule type" value="Genomic_DNA"/>
</dbReference>
<gene>
    <name evidence="1" type="ORF">PEDI_14560</name>
</gene>
<comment type="caution">
    <text evidence="1">The sequence shown here is derived from an EMBL/GenBank/DDBJ whole genome shotgun (WGS) entry which is preliminary data.</text>
</comment>
<dbReference type="AlphaFoldDB" id="A0AAN4VX81"/>
<evidence type="ECO:0000313" key="2">
    <source>
        <dbReference type="Proteomes" id="UP001310022"/>
    </source>
</evidence>
<evidence type="ECO:0000313" key="1">
    <source>
        <dbReference type="EMBL" id="GJM60904.1"/>
    </source>
</evidence>
<organism evidence="1 2">
    <name type="scientific">Persicobacter diffluens</name>
    <dbReference type="NCBI Taxonomy" id="981"/>
    <lineage>
        <taxon>Bacteria</taxon>
        <taxon>Pseudomonadati</taxon>
        <taxon>Bacteroidota</taxon>
        <taxon>Cytophagia</taxon>
        <taxon>Cytophagales</taxon>
        <taxon>Persicobacteraceae</taxon>
        <taxon>Persicobacter</taxon>
    </lineage>
</organism>
<proteinExistence type="predicted"/>
<reference evidence="1 2" key="1">
    <citation type="submission" date="2021-12" db="EMBL/GenBank/DDBJ databases">
        <title>Genome sequencing of bacteria with rrn-lacking chromosome and rrn-plasmid.</title>
        <authorList>
            <person name="Anda M."/>
            <person name="Iwasaki W."/>
        </authorList>
    </citation>
    <scope>NUCLEOTIDE SEQUENCE [LARGE SCALE GENOMIC DNA]</scope>
    <source>
        <strain evidence="1 2">NBRC 15940</strain>
    </source>
</reference>
<sequence>MFALMKQLLTIFLIGNILLMSLSRIGVVFSYEMFQDYIAENWCENRDEPITVCYGSCFVRNSMELIDNFEHQTGQEGNAPAVKVITDFFVPASVPLIIPENTALLNIKHRNFYANFYQSVHTSSVFIPPCA</sequence>
<dbReference type="Proteomes" id="UP001310022">
    <property type="component" value="Unassembled WGS sequence"/>
</dbReference>
<name>A0AAN4VX81_9BACT</name>
<accession>A0AAN4VX81</accession>